<protein>
    <submittedName>
        <fullName evidence="2">Uncharacterized protein</fullName>
    </submittedName>
</protein>
<proteinExistence type="predicted"/>
<evidence type="ECO:0000313" key="3">
    <source>
        <dbReference type="Proteomes" id="UP000054761"/>
    </source>
</evidence>
<keyword evidence="1" id="KW-0812">Transmembrane</keyword>
<sequence>MDVNYISSLVTILLGILVFLGYVTGFFKWCVKKIKSIYKILNKKNKKIVIHLENSQFPELSNWWHMGAIRSNPAMQVVAELLATNNTDKQIILTGSLLRKRKIRGQVLTKAVNGRVYSTENPIPPGTTTKISLNFWVEPPFKKEGVDFVSDIAVIDNYGEKHWVPKVKFKYN</sequence>
<dbReference type="PATRIC" id="fig|454.4.peg.2872"/>
<dbReference type="Proteomes" id="UP000054761">
    <property type="component" value="Unassembled WGS sequence"/>
</dbReference>
<keyword evidence="1" id="KW-0472">Membrane</keyword>
<evidence type="ECO:0000313" key="2">
    <source>
        <dbReference type="EMBL" id="KTD14390.1"/>
    </source>
</evidence>
<dbReference type="STRING" id="454.Lisr_2618"/>
<feature type="transmembrane region" description="Helical" evidence="1">
    <location>
        <begin position="6"/>
        <end position="31"/>
    </location>
</feature>
<comment type="caution">
    <text evidence="2">The sequence shown here is derived from an EMBL/GenBank/DDBJ whole genome shotgun (WGS) entry which is preliminary data.</text>
</comment>
<keyword evidence="1" id="KW-1133">Transmembrane helix</keyword>
<dbReference type="EMBL" id="LNYH01000149">
    <property type="protein sequence ID" value="KTD14390.1"/>
    <property type="molecule type" value="Genomic_DNA"/>
</dbReference>
<organism evidence="2 3">
    <name type="scientific">Legionella israelensis</name>
    <dbReference type="NCBI Taxonomy" id="454"/>
    <lineage>
        <taxon>Bacteria</taxon>
        <taxon>Pseudomonadati</taxon>
        <taxon>Pseudomonadota</taxon>
        <taxon>Gammaproteobacteria</taxon>
        <taxon>Legionellales</taxon>
        <taxon>Legionellaceae</taxon>
        <taxon>Legionella</taxon>
    </lineage>
</organism>
<dbReference type="AlphaFoldDB" id="A0A0W0V3I1"/>
<name>A0A0W0V3I1_9GAMM</name>
<accession>A0A0W0V3I1</accession>
<gene>
    <name evidence="2" type="ORF">Lisr_2618</name>
</gene>
<evidence type="ECO:0000256" key="1">
    <source>
        <dbReference type="SAM" id="Phobius"/>
    </source>
</evidence>
<dbReference type="RefSeq" id="WP_058502888.1">
    <property type="nucleotide sequence ID" value="NZ_CAAAJA010000100.1"/>
</dbReference>
<reference evidence="2 3" key="1">
    <citation type="submission" date="2015-11" db="EMBL/GenBank/DDBJ databases">
        <title>Genomic analysis of 38 Legionella species identifies large and diverse effector repertoires.</title>
        <authorList>
            <person name="Burstein D."/>
            <person name="Amaro F."/>
            <person name="Zusman T."/>
            <person name="Lifshitz Z."/>
            <person name="Cohen O."/>
            <person name="Gilbert J.A."/>
            <person name="Pupko T."/>
            <person name="Shuman H.A."/>
            <person name="Segal G."/>
        </authorList>
    </citation>
    <scope>NUCLEOTIDE SEQUENCE [LARGE SCALE GENOMIC DNA]</scope>
    <source>
        <strain evidence="2 3">Bercovier 4</strain>
    </source>
</reference>
<keyword evidence="3" id="KW-1185">Reference proteome</keyword>